<feature type="compositionally biased region" description="Polar residues" evidence="1">
    <location>
        <begin position="54"/>
        <end position="67"/>
    </location>
</feature>
<dbReference type="HOGENOM" id="CLU_031487_0_0_1"/>
<feature type="region of interest" description="Disordered" evidence="1">
    <location>
        <begin position="1"/>
        <end position="67"/>
    </location>
</feature>
<gene>
    <name evidence="2" type="ORF">PV07_10606</name>
</gene>
<name>A0A0D2C0U7_9EURO</name>
<evidence type="ECO:0000313" key="2">
    <source>
        <dbReference type="EMBL" id="KIW24928.1"/>
    </source>
</evidence>
<feature type="compositionally biased region" description="Basic residues" evidence="1">
    <location>
        <begin position="558"/>
        <end position="567"/>
    </location>
</feature>
<dbReference type="AlphaFoldDB" id="A0A0D2C0U7"/>
<feature type="region of interest" description="Disordered" evidence="1">
    <location>
        <begin position="474"/>
        <end position="629"/>
    </location>
</feature>
<evidence type="ECO:0000256" key="1">
    <source>
        <dbReference type="SAM" id="MobiDB-lite"/>
    </source>
</evidence>
<feature type="compositionally biased region" description="Low complexity" evidence="1">
    <location>
        <begin position="292"/>
        <end position="304"/>
    </location>
</feature>
<dbReference type="RefSeq" id="XP_016245144.1">
    <property type="nucleotide sequence ID" value="XM_016397953.1"/>
</dbReference>
<feature type="compositionally biased region" description="Basic and acidic residues" evidence="1">
    <location>
        <begin position="357"/>
        <end position="366"/>
    </location>
</feature>
<keyword evidence="3" id="KW-1185">Reference proteome</keyword>
<feature type="compositionally biased region" description="Polar residues" evidence="1">
    <location>
        <begin position="38"/>
        <end position="47"/>
    </location>
</feature>
<dbReference type="OrthoDB" id="4207369at2759"/>
<reference evidence="2 3" key="1">
    <citation type="submission" date="2015-01" db="EMBL/GenBank/DDBJ databases">
        <title>The Genome Sequence of Cladophialophora immunda CBS83496.</title>
        <authorList>
            <consortium name="The Broad Institute Genomics Platform"/>
            <person name="Cuomo C."/>
            <person name="de Hoog S."/>
            <person name="Gorbushina A."/>
            <person name="Stielow B."/>
            <person name="Teixiera M."/>
            <person name="Abouelleil A."/>
            <person name="Chapman S.B."/>
            <person name="Priest M."/>
            <person name="Young S.K."/>
            <person name="Wortman J."/>
            <person name="Nusbaum C."/>
            <person name="Birren B."/>
        </authorList>
    </citation>
    <scope>NUCLEOTIDE SEQUENCE [LARGE SCALE GENOMIC DNA]</scope>
    <source>
        <strain evidence="2 3">CBS 83496</strain>
    </source>
</reference>
<accession>A0A0D2C0U7</accession>
<dbReference type="GeneID" id="27349800"/>
<dbReference type="VEuPathDB" id="FungiDB:PV07_10606"/>
<evidence type="ECO:0000313" key="3">
    <source>
        <dbReference type="Proteomes" id="UP000054466"/>
    </source>
</evidence>
<feature type="compositionally biased region" description="Polar residues" evidence="1">
    <location>
        <begin position="581"/>
        <end position="596"/>
    </location>
</feature>
<protein>
    <submittedName>
        <fullName evidence="2">Uncharacterized protein</fullName>
    </submittedName>
</protein>
<feature type="compositionally biased region" description="Polar residues" evidence="1">
    <location>
        <begin position="257"/>
        <end position="274"/>
    </location>
</feature>
<dbReference type="Proteomes" id="UP000054466">
    <property type="component" value="Unassembled WGS sequence"/>
</dbReference>
<feature type="compositionally biased region" description="Polar residues" evidence="1">
    <location>
        <begin position="224"/>
        <end position="237"/>
    </location>
</feature>
<dbReference type="EMBL" id="KN847045">
    <property type="protein sequence ID" value="KIW24928.1"/>
    <property type="molecule type" value="Genomic_DNA"/>
</dbReference>
<organism evidence="2 3">
    <name type="scientific">Cladophialophora immunda</name>
    <dbReference type="NCBI Taxonomy" id="569365"/>
    <lineage>
        <taxon>Eukaryota</taxon>
        <taxon>Fungi</taxon>
        <taxon>Dikarya</taxon>
        <taxon>Ascomycota</taxon>
        <taxon>Pezizomycotina</taxon>
        <taxon>Eurotiomycetes</taxon>
        <taxon>Chaetothyriomycetidae</taxon>
        <taxon>Chaetothyriales</taxon>
        <taxon>Herpotrichiellaceae</taxon>
        <taxon>Cladophialophora</taxon>
    </lineage>
</organism>
<sequence length="629" mass="68016">MASAAAIDTPPQEPHTLGEGPSMAFSSSPHRKSPRRSTYSGNSSTPLQALDAYNDSTSPPQPYTFTPRQVKCLPRAWERRPATPFVARNDAQKIWKRVPLGAIRSNIGENWKKETKRLNTRPVKRLRIAHLGGEEDKENVDYIASRWDEDGLTTASPKRKLLECGGVADRKIDLEDQDTPDEAHDSIEDDEDCGKPENGTASPILGSHEGAERWIEGEGADIETGTTTVLDSDSASSEAVGLPQPLSPIVGPLKISRASSPSPTAMQSSINTPMKPTDGDTASCGEREQDSHSSSATVSSAQDTGESVSTPLDDDDDTAFLHDFLSRARARKAAKEQTPHESPAQPNEMAESADLQEESKFSHIEEVTDLSVPIADDEETPTNLPATQEPEVNVSPRRSSRLITRLPRLQKPVTSLPSSISLKRLGGTEFIAGNHEAQSVAVATRTNTKNNKNGAVPAKVRLIQLNAELKARQFSEEDGAEQQDPEIASKNKNNKGKEVTWAEKLATFQDGQVTKGSSEETDEERNQEGKSDGNSVSEGGGEEGAEKRRSLLRQQNRGVRKVRKLRKLNVGSVNGTPAPKKTTNIPLPVGSTSSLSAKVVGLAAQGESGPEGEKNMIQTRTRTRISKAV</sequence>
<feature type="region of interest" description="Disordered" evidence="1">
    <location>
        <begin position="171"/>
        <end position="400"/>
    </location>
</feature>
<proteinExistence type="predicted"/>